<protein>
    <submittedName>
        <fullName evidence="2">Acyl-coenzyme A thioesterase THEM4</fullName>
    </submittedName>
</protein>
<reference evidence="2" key="1">
    <citation type="submission" date="2025-08" db="UniProtKB">
        <authorList>
            <consortium name="RefSeq"/>
        </authorList>
    </citation>
    <scope>IDENTIFICATION</scope>
</reference>
<keyword evidence="1" id="KW-1185">Reference proteome</keyword>
<evidence type="ECO:0000313" key="1">
    <source>
        <dbReference type="Proteomes" id="UP000694863"/>
    </source>
</evidence>
<gene>
    <name evidence="2" type="primary">THEM4</name>
</gene>
<proteinExistence type="predicted"/>
<evidence type="ECO:0000313" key="2">
    <source>
        <dbReference type="RefSeq" id="XP_045151570.1"/>
    </source>
</evidence>
<name>A0AC55DIJ6_ECHTE</name>
<dbReference type="Proteomes" id="UP000694863">
    <property type="component" value="Unplaced"/>
</dbReference>
<accession>A0AC55DIJ6</accession>
<sequence length="228" mass="25454">MVGSQRCEAPSAVHNKQVSCFWRLFSSEEVSLKDHALPKPSWIKEFRLLFDQFMKKCEDGSWERLPSYRYPTLNIQNLETSFTGKHSHSPIKGAVVREEDLLEQARLFTRSFEDGLGFEYVMFYNDHEKRIVCLFQGGPYLQGPPGFMHGGAISTLIDATLGMNAMIVGGLIMTGNLNINFRRRPKRTAANTNPPGQPAGNCSRNLGLAPDAWAQKAPEKAAATFCAP</sequence>
<organism evidence="1 2">
    <name type="scientific">Echinops telfairi</name>
    <name type="common">Lesser hedgehog tenrec</name>
    <dbReference type="NCBI Taxonomy" id="9371"/>
    <lineage>
        <taxon>Eukaryota</taxon>
        <taxon>Metazoa</taxon>
        <taxon>Chordata</taxon>
        <taxon>Craniata</taxon>
        <taxon>Vertebrata</taxon>
        <taxon>Euteleostomi</taxon>
        <taxon>Mammalia</taxon>
        <taxon>Eutheria</taxon>
        <taxon>Afrotheria</taxon>
        <taxon>Tenrecidae</taxon>
        <taxon>Tenrecinae</taxon>
        <taxon>Echinops</taxon>
    </lineage>
</organism>
<dbReference type="RefSeq" id="XP_045151570.1">
    <property type="nucleotide sequence ID" value="XM_045295635.1"/>
</dbReference>